<dbReference type="EMBL" id="JACHTF010000006">
    <property type="protein sequence ID" value="MBB1060433.1"/>
    <property type="molecule type" value="Genomic_DNA"/>
</dbReference>
<dbReference type="Pfam" id="PF09931">
    <property type="entry name" value="Phage_phiJL001_Gp84_N"/>
    <property type="match status" value="1"/>
</dbReference>
<dbReference type="Pfam" id="PF09356">
    <property type="entry name" value="Phage_BR0599"/>
    <property type="match status" value="1"/>
</dbReference>
<proteinExistence type="predicted"/>
<feature type="domain" description="Bacteriophage phiJL001 Gp84 C-terminal" evidence="2">
    <location>
        <begin position="226"/>
        <end position="308"/>
    </location>
</feature>
<dbReference type="AlphaFoldDB" id="A0A7W3Y5G4"/>
<comment type="caution">
    <text evidence="3">The sequence shown here is derived from an EMBL/GenBank/DDBJ whole genome shotgun (WGS) entry which is preliminary data.</text>
</comment>
<gene>
    <name evidence="3" type="ORF">H4F98_07570</name>
</gene>
<keyword evidence="4" id="KW-1185">Reference proteome</keyword>
<sequence length="338" mass="36372">MIRYVHPALLAELQRGATTLCTLLLIRPVTPGMSPYGLTDTNQSVRYNPGTGEVLFSAPIGFEASLVEAQADLSVANAEARSLMPVYDVPVSEELINAGQLDYAEFALYLVNYEDLTTGRHITLQEGTIGKVSVRDDGLSFINELRGLAAQLKQEVCSKYTKTCRAIEGTQELGSLLPGPQVRRDWCGVDFTVYLKTSTVSAVGLENTLNFRIDPGDVDSEWDVNAFVPGRVIFTTGRNAGRTLEIMGNTADGWITLRHEAGFPIEVDDELEYRVGCTFIARDAEKGCLAHAGSGWIDVFKGYPDIPTENADQLSTPGAAVGPAGGGGTSVPYATVEA</sequence>
<reference evidence="3 4" key="1">
    <citation type="submission" date="2020-08" db="EMBL/GenBank/DDBJ databases">
        <authorList>
            <person name="Xu S."/>
            <person name="Li A."/>
        </authorList>
    </citation>
    <scope>NUCLEOTIDE SEQUENCE [LARGE SCALE GENOMIC DNA]</scope>
    <source>
        <strain evidence="3 4">119BY6-57</strain>
    </source>
</reference>
<protein>
    <submittedName>
        <fullName evidence="3">DUF2163 domain-containing protein</fullName>
    </submittedName>
</protein>
<feature type="region of interest" description="Disordered" evidence="1">
    <location>
        <begin position="311"/>
        <end position="338"/>
    </location>
</feature>
<evidence type="ECO:0000313" key="4">
    <source>
        <dbReference type="Proteomes" id="UP000523196"/>
    </source>
</evidence>
<organism evidence="3 4">
    <name type="scientific">Marilutibacter spongiae</name>
    <dbReference type="NCBI Taxonomy" id="2025720"/>
    <lineage>
        <taxon>Bacteria</taxon>
        <taxon>Pseudomonadati</taxon>
        <taxon>Pseudomonadota</taxon>
        <taxon>Gammaproteobacteria</taxon>
        <taxon>Lysobacterales</taxon>
        <taxon>Lysobacteraceae</taxon>
        <taxon>Marilutibacter</taxon>
    </lineage>
</organism>
<name>A0A7W3Y5G4_9GAMM</name>
<dbReference type="RefSeq" id="WP_182686381.1">
    <property type="nucleotide sequence ID" value="NZ_JACHTF010000006.1"/>
</dbReference>
<accession>A0A7W3Y5G4</accession>
<evidence type="ECO:0000259" key="2">
    <source>
        <dbReference type="Pfam" id="PF09356"/>
    </source>
</evidence>
<dbReference type="Proteomes" id="UP000523196">
    <property type="component" value="Unassembled WGS sequence"/>
</dbReference>
<dbReference type="InterPro" id="IPR018964">
    <property type="entry name" value="Phage_phiJL001_Gp84_C"/>
</dbReference>
<evidence type="ECO:0000256" key="1">
    <source>
        <dbReference type="SAM" id="MobiDB-lite"/>
    </source>
</evidence>
<evidence type="ECO:0000313" key="3">
    <source>
        <dbReference type="EMBL" id="MBB1060433.1"/>
    </source>
</evidence>